<dbReference type="SUPFAM" id="SSF56112">
    <property type="entry name" value="Protein kinase-like (PK-like)"/>
    <property type="match status" value="1"/>
</dbReference>
<evidence type="ECO:0000256" key="1">
    <source>
        <dbReference type="ARBA" id="ARBA00012513"/>
    </source>
</evidence>
<dbReference type="AlphaFoldDB" id="A0AAV0BMC2"/>
<dbReference type="PANTHER" id="PTHR47634">
    <property type="entry name" value="PROTEIN KINASE DOMAIN-CONTAINING PROTEIN-RELATED"/>
    <property type="match status" value="1"/>
</dbReference>
<dbReference type="GO" id="GO:0004674">
    <property type="term" value="F:protein serine/threonine kinase activity"/>
    <property type="evidence" value="ECO:0007669"/>
    <property type="project" value="UniProtKB-KW"/>
</dbReference>
<keyword evidence="4" id="KW-0547">Nucleotide-binding</keyword>
<dbReference type="GO" id="GO:0005737">
    <property type="term" value="C:cytoplasm"/>
    <property type="evidence" value="ECO:0007669"/>
    <property type="project" value="TreeGrafter"/>
</dbReference>
<evidence type="ECO:0000256" key="4">
    <source>
        <dbReference type="ARBA" id="ARBA00022741"/>
    </source>
</evidence>
<feature type="compositionally biased region" description="Polar residues" evidence="9">
    <location>
        <begin position="148"/>
        <end position="161"/>
    </location>
</feature>
<evidence type="ECO:0000256" key="3">
    <source>
        <dbReference type="ARBA" id="ARBA00022679"/>
    </source>
</evidence>
<evidence type="ECO:0000313" key="11">
    <source>
        <dbReference type="Proteomes" id="UP001153365"/>
    </source>
</evidence>
<feature type="region of interest" description="Disordered" evidence="9">
    <location>
        <begin position="472"/>
        <end position="499"/>
    </location>
</feature>
<feature type="compositionally biased region" description="Polar residues" evidence="9">
    <location>
        <begin position="410"/>
        <end position="436"/>
    </location>
</feature>
<protein>
    <recommendedName>
        <fullName evidence="1">non-specific serine/threonine protein kinase</fullName>
        <ecNumber evidence="1">2.7.11.1</ecNumber>
    </recommendedName>
</protein>
<dbReference type="GO" id="GO:0050684">
    <property type="term" value="P:regulation of mRNA processing"/>
    <property type="evidence" value="ECO:0007669"/>
    <property type="project" value="TreeGrafter"/>
</dbReference>
<dbReference type="EMBL" id="CALTRL010005809">
    <property type="protein sequence ID" value="CAH7686711.1"/>
    <property type="molecule type" value="Genomic_DNA"/>
</dbReference>
<dbReference type="Gene3D" id="1.10.510.10">
    <property type="entry name" value="Transferase(Phosphotransferase) domain 1"/>
    <property type="match status" value="1"/>
</dbReference>
<comment type="catalytic activity">
    <reaction evidence="8">
        <text>L-seryl-[protein] + ATP = O-phospho-L-seryl-[protein] + ADP + H(+)</text>
        <dbReference type="Rhea" id="RHEA:17989"/>
        <dbReference type="Rhea" id="RHEA-COMP:9863"/>
        <dbReference type="Rhea" id="RHEA-COMP:11604"/>
        <dbReference type="ChEBI" id="CHEBI:15378"/>
        <dbReference type="ChEBI" id="CHEBI:29999"/>
        <dbReference type="ChEBI" id="CHEBI:30616"/>
        <dbReference type="ChEBI" id="CHEBI:83421"/>
        <dbReference type="ChEBI" id="CHEBI:456216"/>
        <dbReference type="EC" id="2.7.11.1"/>
    </reaction>
</comment>
<dbReference type="GO" id="GO:0000245">
    <property type="term" value="P:spliceosomal complex assembly"/>
    <property type="evidence" value="ECO:0007669"/>
    <property type="project" value="TreeGrafter"/>
</dbReference>
<dbReference type="PANTHER" id="PTHR47634:SF9">
    <property type="entry name" value="PROTEIN KINASE DOMAIN-CONTAINING PROTEIN-RELATED"/>
    <property type="match status" value="1"/>
</dbReference>
<evidence type="ECO:0000256" key="8">
    <source>
        <dbReference type="ARBA" id="ARBA00048679"/>
    </source>
</evidence>
<feature type="compositionally biased region" description="Low complexity" evidence="9">
    <location>
        <begin position="472"/>
        <end position="487"/>
    </location>
</feature>
<gene>
    <name evidence="10" type="ORF">PPACK8108_LOCUS21401</name>
</gene>
<evidence type="ECO:0000313" key="10">
    <source>
        <dbReference type="EMBL" id="CAH7686711.1"/>
    </source>
</evidence>
<keyword evidence="2" id="KW-0723">Serine/threonine-protein kinase</keyword>
<dbReference type="Proteomes" id="UP001153365">
    <property type="component" value="Unassembled WGS sequence"/>
</dbReference>
<reference evidence="10" key="1">
    <citation type="submission" date="2022-06" db="EMBL/GenBank/DDBJ databases">
        <authorList>
            <consortium name="SYNGENTA / RWTH Aachen University"/>
        </authorList>
    </citation>
    <scope>NUCLEOTIDE SEQUENCE</scope>
</reference>
<evidence type="ECO:0000256" key="2">
    <source>
        <dbReference type="ARBA" id="ARBA00022527"/>
    </source>
</evidence>
<evidence type="ECO:0000256" key="6">
    <source>
        <dbReference type="ARBA" id="ARBA00022840"/>
    </source>
</evidence>
<dbReference type="GO" id="GO:0005524">
    <property type="term" value="F:ATP binding"/>
    <property type="evidence" value="ECO:0007669"/>
    <property type="project" value="UniProtKB-KW"/>
</dbReference>
<dbReference type="GO" id="GO:0005634">
    <property type="term" value="C:nucleus"/>
    <property type="evidence" value="ECO:0007669"/>
    <property type="project" value="TreeGrafter"/>
</dbReference>
<comment type="catalytic activity">
    <reaction evidence="7">
        <text>L-threonyl-[protein] + ATP = O-phospho-L-threonyl-[protein] + ADP + H(+)</text>
        <dbReference type="Rhea" id="RHEA:46608"/>
        <dbReference type="Rhea" id="RHEA-COMP:11060"/>
        <dbReference type="Rhea" id="RHEA-COMP:11605"/>
        <dbReference type="ChEBI" id="CHEBI:15378"/>
        <dbReference type="ChEBI" id="CHEBI:30013"/>
        <dbReference type="ChEBI" id="CHEBI:30616"/>
        <dbReference type="ChEBI" id="CHEBI:61977"/>
        <dbReference type="ChEBI" id="CHEBI:456216"/>
        <dbReference type="EC" id="2.7.11.1"/>
    </reaction>
</comment>
<dbReference type="InterPro" id="IPR011009">
    <property type="entry name" value="Kinase-like_dom_sf"/>
</dbReference>
<evidence type="ECO:0000256" key="9">
    <source>
        <dbReference type="SAM" id="MobiDB-lite"/>
    </source>
</evidence>
<name>A0AAV0BMC2_PHAPC</name>
<feature type="region of interest" description="Disordered" evidence="9">
    <location>
        <begin position="400"/>
        <end position="454"/>
    </location>
</feature>
<feature type="compositionally biased region" description="Low complexity" evidence="9">
    <location>
        <begin position="437"/>
        <end position="452"/>
    </location>
</feature>
<feature type="compositionally biased region" description="Polar residues" evidence="9">
    <location>
        <begin position="488"/>
        <end position="499"/>
    </location>
</feature>
<dbReference type="EC" id="2.7.11.1" evidence="1"/>
<dbReference type="InterPro" id="IPR051334">
    <property type="entry name" value="SRPK"/>
</dbReference>
<organism evidence="10 11">
    <name type="scientific">Phakopsora pachyrhizi</name>
    <name type="common">Asian soybean rust disease fungus</name>
    <dbReference type="NCBI Taxonomy" id="170000"/>
    <lineage>
        <taxon>Eukaryota</taxon>
        <taxon>Fungi</taxon>
        <taxon>Dikarya</taxon>
        <taxon>Basidiomycota</taxon>
        <taxon>Pucciniomycotina</taxon>
        <taxon>Pucciniomycetes</taxon>
        <taxon>Pucciniales</taxon>
        <taxon>Phakopsoraceae</taxon>
        <taxon>Phakopsora</taxon>
    </lineage>
</organism>
<proteinExistence type="predicted"/>
<feature type="region of interest" description="Disordered" evidence="9">
    <location>
        <begin position="84"/>
        <end position="197"/>
    </location>
</feature>
<keyword evidence="5" id="KW-0418">Kinase</keyword>
<comment type="caution">
    <text evidence="10">The sequence shown here is derived from an EMBL/GenBank/DDBJ whole genome shotgun (WGS) entry which is preliminary data.</text>
</comment>
<feature type="compositionally biased region" description="Low complexity" evidence="9">
    <location>
        <begin position="97"/>
        <end position="126"/>
    </location>
</feature>
<accession>A0AAV0BMC2</accession>
<keyword evidence="6" id="KW-0067">ATP-binding</keyword>
<sequence>MMMMKRIAEDVESLVQAELEISPAAVLTKIFGLPPSQGLGSVQTLRNGILITSSQPLPSPSGSFGTSPLIEKLAFQMSKISDQNPGLAPAATDNKTSCSSSESSSSFKMVNPGSSSQHSGPSLLSQTAPSKPNNVVPPFSSEPLIDYSQLSQTPANQSPLSTLPPKDSDWNTEDPSRPTMANTERPTIPPPTVPYDPRSLERITVKIADLGQRATSQMTFKLGSTEVPKQSSEAIWVLRLTSGALAIFELLTGDYLFNPDAVWKQYTKDDNHVAQIIELLGSLPPNIAFSGKFGHEIFNRCEELRHIHKLKTWPLEAVLTEKYCLEKEPAVKLTAFLEPMLNWIPWKRATVQKMLKLSWFDGAVVMSKIYEKKRKGTKAELRKTGQTDFSMVETDKFLSDKEKSPVLEATTPTRTASNLKMNSDGRSMTTGASKQNSKGQSSGTTSTAAKSTPLGKAPASVALSSLAVDSISNNNQSKSSSGNQSKIVQSSGMTSNSSTMPLQPQLLLGSFIYLFDVQALFKALLLCESTFSKPCT</sequence>
<evidence type="ECO:0000256" key="7">
    <source>
        <dbReference type="ARBA" id="ARBA00047899"/>
    </source>
</evidence>
<evidence type="ECO:0000256" key="5">
    <source>
        <dbReference type="ARBA" id="ARBA00022777"/>
    </source>
</evidence>
<keyword evidence="11" id="KW-1185">Reference proteome</keyword>
<keyword evidence="3" id="KW-0808">Transferase</keyword>